<organism evidence="2 3">
    <name type="scientific">Rhodanobacter umsongensis</name>
    <dbReference type="NCBI Taxonomy" id="633153"/>
    <lineage>
        <taxon>Bacteria</taxon>
        <taxon>Pseudomonadati</taxon>
        <taxon>Pseudomonadota</taxon>
        <taxon>Gammaproteobacteria</taxon>
        <taxon>Lysobacterales</taxon>
        <taxon>Rhodanobacteraceae</taxon>
        <taxon>Rhodanobacter</taxon>
    </lineage>
</organism>
<gene>
    <name evidence="2" type="ORF">ACFPME_01225</name>
</gene>
<name>A0ABW0JGE9_9GAMM</name>
<evidence type="ECO:0000256" key="1">
    <source>
        <dbReference type="SAM" id="MobiDB-lite"/>
    </source>
</evidence>
<feature type="region of interest" description="Disordered" evidence="1">
    <location>
        <begin position="1"/>
        <end position="28"/>
    </location>
</feature>
<proteinExistence type="predicted"/>
<protein>
    <submittedName>
        <fullName evidence="2">Uncharacterized protein</fullName>
    </submittedName>
</protein>
<dbReference type="RefSeq" id="WP_377301215.1">
    <property type="nucleotide sequence ID" value="NZ_JBHSMK010000002.1"/>
</dbReference>
<evidence type="ECO:0000313" key="3">
    <source>
        <dbReference type="Proteomes" id="UP001596013"/>
    </source>
</evidence>
<accession>A0ABW0JGE9</accession>
<reference evidence="3" key="1">
    <citation type="journal article" date="2019" name="Int. J. Syst. Evol. Microbiol.">
        <title>The Global Catalogue of Microorganisms (GCM) 10K type strain sequencing project: providing services to taxonomists for standard genome sequencing and annotation.</title>
        <authorList>
            <consortium name="The Broad Institute Genomics Platform"/>
            <consortium name="The Broad Institute Genome Sequencing Center for Infectious Disease"/>
            <person name="Wu L."/>
            <person name="Ma J."/>
        </authorList>
    </citation>
    <scope>NUCLEOTIDE SEQUENCE [LARGE SCALE GENOMIC DNA]</scope>
    <source>
        <strain evidence="3">JCM 17130</strain>
    </source>
</reference>
<dbReference type="EMBL" id="JBHSMK010000002">
    <property type="protein sequence ID" value="MFC5435168.1"/>
    <property type="molecule type" value="Genomic_DNA"/>
</dbReference>
<evidence type="ECO:0000313" key="2">
    <source>
        <dbReference type="EMBL" id="MFC5435168.1"/>
    </source>
</evidence>
<keyword evidence="3" id="KW-1185">Reference proteome</keyword>
<sequence>MEHGLTPAAIAKLPSEQPEKEPPGVDRGATHQIINASTLALFRDTLSVATH</sequence>
<comment type="caution">
    <text evidence="2">The sequence shown here is derived from an EMBL/GenBank/DDBJ whole genome shotgun (WGS) entry which is preliminary data.</text>
</comment>
<dbReference type="Proteomes" id="UP001596013">
    <property type="component" value="Unassembled WGS sequence"/>
</dbReference>